<name>A0A8C6TXA1_9GOBI</name>
<reference evidence="1" key="1">
    <citation type="submission" date="2025-08" db="UniProtKB">
        <authorList>
            <consortium name="Ensembl"/>
        </authorList>
    </citation>
    <scope>IDENTIFICATION</scope>
</reference>
<dbReference type="Gene3D" id="2.40.128.20">
    <property type="match status" value="2"/>
</dbReference>
<dbReference type="InterPro" id="IPR012674">
    <property type="entry name" value="Calycin"/>
</dbReference>
<dbReference type="Proteomes" id="UP000694523">
    <property type="component" value="Unplaced"/>
</dbReference>
<organism evidence="1 2">
    <name type="scientific">Neogobius melanostomus</name>
    <name type="common">round goby</name>
    <dbReference type="NCBI Taxonomy" id="47308"/>
    <lineage>
        <taxon>Eukaryota</taxon>
        <taxon>Metazoa</taxon>
        <taxon>Chordata</taxon>
        <taxon>Craniata</taxon>
        <taxon>Vertebrata</taxon>
        <taxon>Euteleostomi</taxon>
        <taxon>Actinopterygii</taxon>
        <taxon>Neopterygii</taxon>
        <taxon>Teleostei</taxon>
        <taxon>Neoteleostei</taxon>
        <taxon>Acanthomorphata</taxon>
        <taxon>Gobiaria</taxon>
        <taxon>Gobiiformes</taxon>
        <taxon>Gobioidei</taxon>
        <taxon>Gobiidae</taxon>
        <taxon>Benthophilinae</taxon>
        <taxon>Neogobiini</taxon>
        <taxon>Neogobius</taxon>
    </lineage>
</organism>
<accession>A0A8C6TXA1</accession>
<reference evidence="1" key="2">
    <citation type="submission" date="2025-09" db="UniProtKB">
        <authorList>
            <consortium name="Ensembl"/>
        </authorList>
    </citation>
    <scope>IDENTIFICATION</scope>
</reference>
<sequence length="301" mass="35124">MFVLHLQPDPPQSHEGHNRLDFVGETITRDGEVKPYTEKATAEFFPTSDNSIEMVYISEDYGTVYLAFRREGQHVDMEKDHEEHRAMAKCLNLHGENFVEWHYHGADFCHKKSVLPTLDSDELHQVDGDWVLVWMVYDKIKTQHDPWVNLTSSHMEMRVQPDNHTVVLHERNIVGGKCTFYKGNLVLPQNSERIHRLHLEGGMQNLDGEWKPYNDTVNVGFFPSSENTMEMYYKSETHGPFLLMYRRYGHHTDVKDLEKDHEEHKAKAKYFGLSGENFDEWHYDGAADFCHLKSAPEKAES</sequence>
<protein>
    <submittedName>
        <fullName evidence="1">Uncharacterized protein</fullName>
    </submittedName>
</protein>
<keyword evidence="2" id="KW-1185">Reference proteome</keyword>
<dbReference type="AlphaFoldDB" id="A0A8C6TXA1"/>
<dbReference type="Ensembl" id="ENSNMLT00000029396.1">
    <property type="protein sequence ID" value="ENSNMLP00000026310.1"/>
    <property type="gene ID" value="ENSNMLG00000016770.1"/>
</dbReference>
<evidence type="ECO:0000313" key="2">
    <source>
        <dbReference type="Proteomes" id="UP000694523"/>
    </source>
</evidence>
<evidence type="ECO:0000313" key="1">
    <source>
        <dbReference type="Ensembl" id="ENSNMLP00000026310.1"/>
    </source>
</evidence>
<proteinExistence type="predicted"/>